<organism evidence="7 8">
    <name type="scientific">Erinaceus europaeus</name>
    <name type="common">Western European hedgehog</name>
    <dbReference type="NCBI Taxonomy" id="9365"/>
    <lineage>
        <taxon>Eukaryota</taxon>
        <taxon>Metazoa</taxon>
        <taxon>Chordata</taxon>
        <taxon>Craniata</taxon>
        <taxon>Vertebrata</taxon>
        <taxon>Euteleostomi</taxon>
        <taxon>Mammalia</taxon>
        <taxon>Eutheria</taxon>
        <taxon>Laurasiatheria</taxon>
        <taxon>Eulipotyphla</taxon>
        <taxon>Erinaceidae</taxon>
        <taxon>Erinaceinae</taxon>
        <taxon>Erinaceus</taxon>
    </lineage>
</organism>
<dbReference type="Pfam" id="PF01754">
    <property type="entry name" value="zf-A20"/>
    <property type="match status" value="1"/>
</dbReference>
<protein>
    <submittedName>
        <fullName evidence="8 9">AN1-type zinc finger protein 6 isoform X1</fullName>
    </submittedName>
</protein>
<proteinExistence type="predicted"/>
<feature type="compositionally biased region" description="Basic residues" evidence="5">
    <location>
        <begin position="200"/>
        <end position="210"/>
    </location>
</feature>
<evidence type="ECO:0000313" key="7">
    <source>
        <dbReference type="Proteomes" id="UP001652624"/>
    </source>
</evidence>
<dbReference type="RefSeq" id="XP_060035554.1">
    <property type="nucleotide sequence ID" value="XM_060179571.1"/>
</dbReference>
<dbReference type="SMART" id="SM00259">
    <property type="entry name" value="ZnF_A20"/>
    <property type="match status" value="1"/>
</dbReference>
<evidence type="ECO:0000256" key="3">
    <source>
        <dbReference type="ARBA" id="ARBA00022833"/>
    </source>
</evidence>
<dbReference type="PROSITE" id="PS51036">
    <property type="entry name" value="ZF_A20"/>
    <property type="match status" value="1"/>
</dbReference>
<feature type="compositionally biased region" description="Low complexity" evidence="5">
    <location>
        <begin position="181"/>
        <end position="199"/>
    </location>
</feature>
<keyword evidence="2 4" id="KW-0863">Zinc-finger</keyword>
<evidence type="ECO:0000313" key="8">
    <source>
        <dbReference type="RefSeq" id="XP_060035553.1"/>
    </source>
</evidence>
<keyword evidence="3" id="KW-0862">Zinc</keyword>
<feature type="region of interest" description="Disordered" evidence="5">
    <location>
        <begin position="64"/>
        <end position="86"/>
    </location>
</feature>
<dbReference type="SUPFAM" id="SSF57716">
    <property type="entry name" value="Glucocorticoid receptor-like (DNA-binding domain)"/>
    <property type="match status" value="1"/>
</dbReference>
<name>A0ABM3WG52_ERIEU</name>
<accession>A0ABM3WG52</accession>
<evidence type="ECO:0000259" key="6">
    <source>
        <dbReference type="PROSITE" id="PS51036"/>
    </source>
</evidence>
<evidence type="ECO:0000256" key="2">
    <source>
        <dbReference type="ARBA" id="ARBA00022771"/>
    </source>
</evidence>
<dbReference type="RefSeq" id="XP_060035553.1">
    <property type="nucleotide sequence ID" value="XM_060179570.1"/>
</dbReference>
<sequence>MAQETNHSQAPMLCSMGCGFYGNPRTHGLCSVCYKEHLQQQNSSGRGGPPAPVGNLSDALPVPCSDSGMAAAQPDPTSPSAQPRLAAAGPPCHLVSVSAAPCQPRRCCQSPRCLRLERAPLWTRPPLSPSTWQRLCPSWHSNQRKSKAGLWENPNRRRTAASCAGRKWGSQGFSAGVGTSTAACTATQTRTTVLTTTKPTPRRRSEKKTQ</sequence>
<feature type="domain" description="A20-type" evidence="6">
    <location>
        <begin position="8"/>
        <end position="42"/>
    </location>
</feature>
<evidence type="ECO:0000256" key="4">
    <source>
        <dbReference type="PROSITE-ProRule" id="PRU00451"/>
    </source>
</evidence>
<evidence type="ECO:0000256" key="5">
    <source>
        <dbReference type="SAM" id="MobiDB-lite"/>
    </source>
</evidence>
<gene>
    <name evidence="8 9" type="primary">ZFAND6</name>
</gene>
<evidence type="ECO:0000313" key="9">
    <source>
        <dbReference type="RefSeq" id="XP_060035554.1"/>
    </source>
</evidence>
<dbReference type="GeneID" id="103125997"/>
<dbReference type="InterPro" id="IPR002653">
    <property type="entry name" value="Znf_A20"/>
</dbReference>
<keyword evidence="7" id="KW-1185">Reference proteome</keyword>
<reference evidence="8 9" key="1">
    <citation type="submission" date="2025-05" db="UniProtKB">
        <authorList>
            <consortium name="RefSeq"/>
        </authorList>
    </citation>
    <scope>IDENTIFICATION</scope>
</reference>
<dbReference type="Proteomes" id="UP001652624">
    <property type="component" value="Chromosome 20"/>
</dbReference>
<evidence type="ECO:0000256" key="1">
    <source>
        <dbReference type="ARBA" id="ARBA00022723"/>
    </source>
</evidence>
<dbReference type="Gene3D" id="1.20.5.4770">
    <property type="match status" value="1"/>
</dbReference>
<keyword evidence="1" id="KW-0479">Metal-binding</keyword>
<feature type="region of interest" description="Disordered" evidence="5">
    <location>
        <begin position="181"/>
        <end position="210"/>
    </location>
</feature>